<evidence type="ECO:0000259" key="1">
    <source>
        <dbReference type="Pfam" id="PF23055"/>
    </source>
</evidence>
<evidence type="ECO:0000313" key="2">
    <source>
        <dbReference type="EMBL" id="CAB4046001.1"/>
    </source>
</evidence>
<dbReference type="PANTHER" id="PTHR33327:SF3">
    <property type="entry name" value="RNA-DIRECTED DNA POLYMERASE"/>
    <property type="match status" value="1"/>
</dbReference>
<evidence type="ECO:0000313" key="3">
    <source>
        <dbReference type="Proteomes" id="UP001152795"/>
    </source>
</evidence>
<dbReference type="Pfam" id="PF23055">
    <property type="entry name" value="DUF7041"/>
    <property type="match status" value="1"/>
</dbReference>
<comment type="caution">
    <text evidence="2">The sequence shown here is derived from an EMBL/GenBank/DDBJ whole genome shotgun (WGS) entry which is preliminary data.</text>
</comment>
<name>A0A7D9MEQ1_PARCT</name>
<organism evidence="2 3">
    <name type="scientific">Paramuricea clavata</name>
    <name type="common">Red gorgonian</name>
    <name type="synonym">Violescent sea-whip</name>
    <dbReference type="NCBI Taxonomy" id="317549"/>
    <lineage>
        <taxon>Eukaryota</taxon>
        <taxon>Metazoa</taxon>
        <taxon>Cnidaria</taxon>
        <taxon>Anthozoa</taxon>
        <taxon>Octocorallia</taxon>
        <taxon>Malacalcyonacea</taxon>
        <taxon>Plexauridae</taxon>
        <taxon>Paramuricea</taxon>
    </lineage>
</organism>
<sequence length="313" mass="35186">MPPKKLDERLLFDRFENINERLDSMVKSAEAKAESSCQPATAKILATAILKLSREHEEAYSEWISSTAVSEDKILSNKKIFNRTAMSCDNILVALQIVGNPKLWFEQLEIIFKTMEVTSQDQKFAGLLRLLDESTSSLLAAITRAKPMNPYDESKTVLIKHFSLSKFDRVKAYLEASPAHEEKLSLFFSRVEVLVDDISMTDVRKYCVLRHAPPQVRLQLAGTRFDSMPLNELIAEADILTQRANLDALTVAAFVPKGKNKNKKSKVCGFHRKFGKEAMSCTGSEKCIFWKNDLRFIGDNDGKGNDSGTPSRG</sequence>
<dbReference type="InterPro" id="IPR055469">
    <property type="entry name" value="DUF7041"/>
</dbReference>
<dbReference type="PANTHER" id="PTHR33327">
    <property type="entry name" value="ENDONUCLEASE"/>
    <property type="match status" value="1"/>
</dbReference>
<dbReference type="EMBL" id="CACRXK020044280">
    <property type="protein sequence ID" value="CAB4046001.1"/>
    <property type="molecule type" value="Genomic_DNA"/>
</dbReference>
<protein>
    <recommendedName>
        <fullName evidence="1">DUF7041 domain-containing protein</fullName>
    </recommendedName>
</protein>
<gene>
    <name evidence="2" type="ORF">PACLA_8A057937</name>
</gene>
<feature type="domain" description="DUF7041" evidence="1">
    <location>
        <begin position="100"/>
        <end position="174"/>
    </location>
</feature>
<dbReference type="AlphaFoldDB" id="A0A7D9MEQ1"/>
<proteinExistence type="predicted"/>
<dbReference type="Proteomes" id="UP001152795">
    <property type="component" value="Unassembled WGS sequence"/>
</dbReference>
<keyword evidence="3" id="KW-1185">Reference proteome</keyword>
<accession>A0A7D9MEQ1</accession>
<reference evidence="2" key="1">
    <citation type="submission" date="2020-04" db="EMBL/GenBank/DDBJ databases">
        <authorList>
            <person name="Alioto T."/>
            <person name="Alioto T."/>
            <person name="Gomez Garrido J."/>
        </authorList>
    </citation>
    <scope>NUCLEOTIDE SEQUENCE</scope>
    <source>
        <strain evidence="2">A484AB</strain>
    </source>
</reference>